<dbReference type="SUPFAM" id="SSF54593">
    <property type="entry name" value="Glyoxalase/Bleomycin resistance protein/Dihydroxybiphenyl dioxygenase"/>
    <property type="match status" value="1"/>
</dbReference>
<dbReference type="PANTHER" id="PTHR33993">
    <property type="entry name" value="GLYOXALASE-RELATED"/>
    <property type="match status" value="1"/>
</dbReference>
<dbReference type="EMBL" id="BAAARY010000010">
    <property type="protein sequence ID" value="GAA2525055.1"/>
    <property type="molecule type" value="Genomic_DNA"/>
</dbReference>
<dbReference type="InterPro" id="IPR041581">
    <property type="entry name" value="Glyoxalase_6"/>
</dbReference>
<comment type="caution">
    <text evidence="2">The sequence shown here is derived from an EMBL/GenBank/DDBJ whole genome shotgun (WGS) entry which is preliminary data.</text>
</comment>
<dbReference type="Pfam" id="PF18029">
    <property type="entry name" value="Glyoxalase_6"/>
    <property type="match status" value="1"/>
</dbReference>
<keyword evidence="3" id="KW-1185">Reference proteome</keyword>
<name>A0ABN3NKR5_9ACTN</name>
<feature type="domain" description="VOC" evidence="1">
    <location>
        <begin position="136"/>
        <end position="250"/>
    </location>
</feature>
<dbReference type="RefSeq" id="WP_344172431.1">
    <property type="nucleotide sequence ID" value="NZ_BAAARY010000010.1"/>
</dbReference>
<feature type="domain" description="VOC" evidence="1">
    <location>
        <begin position="9"/>
        <end position="122"/>
    </location>
</feature>
<evidence type="ECO:0000313" key="2">
    <source>
        <dbReference type="EMBL" id="GAA2525055.1"/>
    </source>
</evidence>
<dbReference type="PANTHER" id="PTHR33993:SF10">
    <property type="entry name" value="CONSERVED PROTEIN"/>
    <property type="match status" value="1"/>
</dbReference>
<protein>
    <submittedName>
        <fullName evidence="2">VOC family protein</fullName>
    </submittedName>
</protein>
<evidence type="ECO:0000313" key="3">
    <source>
        <dbReference type="Proteomes" id="UP001499978"/>
    </source>
</evidence>
<gene>
    <name evidence="2" type="ORF">GCM10010201_24670</name>
</gene>
<accession>A0ABN3NKR5</accession>
<organism evidence="2 3">
    <name type="scientific">Pilimelia columellifera subsp. columellifera</name>
    <dbReference type="NCBI Taxonomy" id="706583"/>
    <lineage>
        <taxon>Bacteria</taxon>
        <taxon>Bacillati</taxon>
        <taxon>Actinomycetota</taxon>
        <taxon>Actinomycetes</taxon>
        <taxon>Micromonosporales</taxon>
        <taxon>Micromonosporaceae</taxon>
        <taxon>Pilimelia</taxon>
    </lineage>
</organism>
<dbReference type="InterPro" id="IPR004360">
    <property type="entry name" value="Glyas_Fos-R_dOase_dom"/>
</dbReference>
<dbReference type="InterPro" id="IPR052164">
    <property type="entry name" value="Anthracycline_SecMetBiosynth"/>
</dbReference>
<proteinExistence type="predicted"/>
<dbReference type="Proteomes" id="UP001499978">
    <property type="component" value="Unassembled WGS sequence"/>
</dbReference>
<dbReference type="Gene3D" id="3.10.180.10">
    <property type="entry name" value="2,3-Dihydroxybiphenyl 1,2-Dioxygenase, domain 1"/>
    <property type="match status" value="2"/>
</dbReference>
<sequence length="256" mass="27359">MTSTFKTGVPCWLDLGATDVDAAVGFYSSLFGWQAEDMGPESGHYRLLRKDGKQVAGLGQATDAARGSSWAIYLKTDDVDATLNLIGKHGGTTVVGATDVMDLGRMAVCQDPAGAYFSLWQPAAHPGVELVAKPGSLVWTEVYSTDREAVTPFYEEVFGLRHTDSELPGGMVYRVFTQGEDGVIGCMQITPDMGGMPSAWVPYFEVEDVDVVGDAAIAAGATELMRDTVPAGRIAWLVDPQGATFCIMKPDPTFAM</sequence>
<dbReference type="PROSITE" id="PS51819">
    <property type="entry name" value="VOC"/>
    <property type="match status" value="2"/>
</dbReference>
<dbReference type="Pfam" id="PF00903">
    <property type="entry name" value="Glyoxalase"/>
    <property type="match status" value="1"/>
</dbReference>
<dbReference type="CDD" id="cd07247">
    <property type="entry name" value="SgaA_N_like"/>
    <property type="match status" value="2"/>
</dbReference>
<evidence type="ECO:0000259" key="1">
    <source>
        <dbReference type="PROSITE" id="PS51819"/>
    </source>
</evidence>
<dbReference type="InterPro" id="IPR029068">
    <property type="entry name" value="Glyas_Bleomycin-R_OHBP_Dase"/>
</dbReference>
<dbReference type="InterPro" id="IPR037523">
    <property type="entry name" value="VOC_core"/>
</dbReference>
<reference evidence="2 3" key="1">
    <citation type="journal article" date="2019" name="Int. J. Syst. Evol. Microbiol.">
        <title>The Global Catalogue of Microorganisms (GCM) 10K type strain sequencing project: providing services to taxonomists for standard genome sequencing and annotation.</title>
        <authorList>
            <consortium name="The Broad Institute Genomics Platform"/>
            <consortium name="The Broad Institute Genome Sequencing Center for Infectious Disease"/>
            <person name="Wu L."/>
            <person name="Ma J."/>
        </authorList>
    </citation>
    <scope>NUCLEOTIDE SEQUENCE [LARGE SCALE GENOMIC DNA]</scope>
    <source>
        <strain evidence="2 3">JCM 3367</strain>
    </source>
</reference>